<dbReference type="Pfam" id="PF00067">
    <property type="entry name" value="p450"/>
    <property type="match status" value="1"/>
</dbReference>
<evidence type="ECO:0000313" key="4">
    <source>
        <dbReference type="Proteomes" id="UP000305778"/>
    </source>
</evidence>
<dbReference type="Gene3D" id="1.10.630.10">
    <property type="entry name" value="Cytochrome P450"/>
    <property type="match status" value="1"/>
</dbReference>
<accession>A0A4U0SJ21</accession>
<evidence type="ECO:0000313" key="3">
    <source>
        <dbReference type="EMBL" id="TKA00275.1"/>
    </source>
</evidence>
<evidence type="ECO:0000256" key="1">
    <source>
        <dbReference type="ARBA" id="ARBA00010617"/>
    </source>
</evidence>
<protein>
    <submittedName>
        <fullName evidence="3">Cytochrome P450</fullName>
    </submittedName>
</protein>
<dbReference type="Proteomes" id="UP000305778">
    <property type="component" value="Unassembled WGS sequence"/>
</dbReference>
<dbReference type="PANTHER" id="PTHR24305">
    <property type="entry name" value="CYTOCHROME P450"/>
    <property type="match status" value="1"/>
</dbReference>
<dbReference type="RefSeq" id="WP_136729538.1">
    <property type="nucleotide sequence ID" value="NZ_SUMC01000088.1"/>
</dbReference>
<dbReference type="InterPro" id="IPR001128">
    <property type="entry name" value="Cyt_P450"/>
</dbReference>
<sequence>MVNTRTAVKALAAGSLLLSTPLWLPRSVVALRVKVFAAVNGDEGITFPNSTVGADRFEQVYSHPAANGRSRGAALSDLFWYWLAPGADVHQEHLEAGPRYDEVARTTLSILAGPSAELSAAAARRTAAVLDEAVTGRVSLVRLRDLMMPVWAEFFYELVFHEPCPPHARRLIVDNAEDVINALKCTRLRHMRRRGRLTRYLSRRVAAGEVAHELPRSLTERQQAYYLQGTFFNTAVVQMSEAMAHLLLVLARHRDVQERLAADPDDDRYLSNVMNETLRCYPLFGIAHRITTGEIDPGAGPTIPAGFVLLFNYPEYHATGYRDPEVFDPSRWDTLSAKEAHHIPFGVAANRSCPAWRLSPLVMRAATREVLRRFTLDSQVSHTRSIPHRAPALLVRRDEPLARWQTLGIRTFLRLRDSVEDVWRSSAQLGFGTWMVLDARRQRPAETFFATHDTQGRPLSVRSPGEGEGEGEGEGGSEGAAAPRCPYTGHTD</sequence>
<organism evidence="3 4">
    <name type="scientific">Actinacidiphila oryziradicis</name>
    <dbReference type="NCBI Taxonomy" id="2571141"/>
    <lineage>
        <taxon>Bacteria</taxon>
        <taxon>Bacillati</taxon>
        <taxon>Actinomycetota</taxon>
        <taxon>Actinomycetes</taxon>
        <taxon>Kitasatosporales</taxon>
        <taxon>Streptomycetaceae</taxon>
        <taxon>Actinacidiphila</taxon>
    </lineage>
</organism>
<dbReference type="GO" id="GO:0005506">
    <property type="term" value="F:iron ion binding"/>
    <property type="evidence" value="ECO:0007669"/>
    <property type="project" value="InterPro"/>
</dbReference>
<comment type="caution">
    <text evidence="3">The sequence shown here is derived from an EMBL/GenBank/DDBJ whole genome shotgun (WGS) entry which is preliminary data.</text>
</comment>
<dbReference type="EMBL" id="SUMC01000088">
    <property type="protein sequence ID" value="TKA00275.1"/>
    <property type="molecule type" value="Genomic_DNA"/>
</dbReference>
<proteinExistence type="inferred from homology"/>
<name>A0A4U0SJ21_9ACTN</name>
<comment type="similarity">
    <text evidence="1">Belongs to the cytochrome P450 family.</text>
</comment>
<dbReference type="InterPro" id="IPR050121">
    <property type="entry name" value="Cytochrome_P450_monoxygenase"/>
</dbReference>
<gene>
    <name evidence="3" type="ORF">FCI23_43200</name>
</gene>
<dbReference type="PANTHER" id="PTHR24305:SF166">
    <property type="entry name" value="CYTOCHROME P450 12A4, MITOCHONDRIAL-RELATED"/>
    <property type="match status" value="1"/>
</dbReference>
<dbReference type="AlphaFoldDB" id="A0A4U0SJ21"/>
<dbReference type="GO" id="GO:0004497">
    <property type="term" value="F:monooxygenase activity"/>
    <property type="evidence" value="ECO:0007669"/>
    <property type="project" value="InterPro"/>
</dbReference>
<dbReference type="GO" id="GO:0020037">
    <property type="term" value="F:heme binding"/>
    <property type="evidence" value="ECO:0007669"/>
    <property type="project" value="InterPro"/>
</dbReference>
<dbReference type="SUPFAM" id="SSF48264">
    <property type="entry name" value="Cytochrome P450"/>
    <property type="match status" value="1"/>
</dbReference>
<keyword evidence="4" id="KW-1185">Reference proteome</keyword>
<feature type="region of interest" description="Disordered" evidence="2">
    <location>
        <begin position="451"/>
        <end position="492"/>
    </location>
</feature>
<evidence type="ECO:0000256" key="2">
    <source>
        <dbReference type="SAM" id="MobiDB-lite"/>
    </source>
</evidence>
<dbReference type="GO" id="GO:0016705">
    <property type="term" value="F:oxidoreductase activity, acting on paired donors, with incorporation or reduction of molecular oxygen"/>
    <property type="evidence" value="ECO:0007669"/>
    <property type="project" value="InterPro"/>
</dbReference>
<reference evidence="3 4" key="1">
    <citation type="submission" date="2019-04" db="EMBL/GenBank/DDBJ databases">
        <title>Streptomyces oryziradicis sp. nov., a novel actinomycete isolated from rhizosphere soil of rice (Oryza sativa L.).</title>
        <authorList>
            <person name="Li C."/>
        </authorList>
    </citation>
    <scope>NUCLEOTIDE SEQUENCE [LARGE SCALE GENOMIC DNA]</scope>
    <source>
        <strain evidence="3 4">NEAU-C40</strain>
    </source>
</reference>
<dbReference type="OrthoDB" id="5485575at2"/>
<dbReference type="InterPro" id="IPR036396">
    <property type="entry name" value="Cyt_P450_sf"/>
</dbReference>